<dbReference type="InterPro" id="IPR043129">
    <property type="entry name" value="ATPase_NBD"/>
</dbReference>
<keyword evidence="3" id="KW-1185">Reference proteome</keyword>
<feature type="domain" description="ATPase BadF/BadG/BcrA/BcrD type" evidence="1">
    <location>
        <begin position="9"/>
        <end position="285"/>
    </location>
</feature>
<dbReference type="PANTHER" id="PTHR43190:SF3">
    <property type="entry name" value="N-ACETYL-D-GLUCOSAMINE KINASE"/>
    <property type="match status" value="1"/>
</dbReference>
<dbReference type="EMBL" id="JAWDIO010000002">
    <property type="protein sequence ID" value="MDU0354961.1"/>
    <property type="molecule type" value="Genomic_DNA"/>
</dbReference>
<sequence length="292" mass="30374">MGKQAKFYIGIDGGGTKCKARLENANGQLLAEAIAGQANAALDLTGTVQSIIQASEQAIKQANIADLSINQLNAGIGLAGLNIPEVKQAFQALTLPFADYHVTTDLHIACLGAHQSDKGAIVIIGTGSSGVVINGDQHVELGGHGFVAGDKGSGAWLGKQAVSFCLETLDGLHPLNPLSDAVLAELHCQSALQLANLTLNAKPAFFATLAPTLFMQAKDQQPEAIAIIAQAADYINRLSTKLLSFNTPRLSFIGGITDALIPYLAPDIQTSIQPALASPEQGAILFSKLTSK</sequence>
<dbReference type="InterPro" id="IPR052519">
    <property type="entry name" value="Euk-type_GlcNAc_Kinase"/>
</dbReference>
<dbReference type="Pfam" id="PF01869">
    <property type="entry name" value="BcrAD_BadFG"/>
    <property type="match status" value="1"/>
</dbReference>
<dbReference type="InterPro" id="IPR002731">
    <property type="entry name" value="ATPase_BadF"/>
</dbReference>
<dbReference type="CDD" id="cd24082">
    <property type="entry name" value="ASKHA_NBD_GspK-like"/>
    <property type="match status" value="1"/>
</dbReference>
<dbReference type="Proteomes" id="UP001247805">
    <property type="component" value="Unassembled WGS sequence"/>
</dbReference>
<dbReference type="RefSeq" id="WP_316026524.1">
    <property type="nucleotide sequence ID" value="NZ_JAWDIO010000002.1"/>
</dbReference>
<evidence type="ECO:0000313" key="3">
    <source>
        <dbReference type="Proteomes" id="UP001247805"/>
    </source>
</evidence>
<reference evidence="2 3" key="1">
    <citation type="submission" date="2023-10" db="EMBL/GenBank/DDBJ databases">
        <title>Glaciecola aquimarina strain GGW-M5 nov., isolated from a coastal seawater.</title>
        <authorList>
            <person name="Bayburt H."/>
            <person name="Kim J.M."/>
            <person name="Choi B.J."/>
            <person name="Jeon C.O."/>
        </authorList>
    </citation>
    <scope>NUCLEOTIDE SEQUENCE [LARGE SCALE GENOMIC DNA]</scope>
    <source>
        <strain evidence="2 3">KCTC 32108</strain>
    </source>
</reference>
<name>A0ABU3SY83_9ALTE</name>
<organism evidence="2 3">
    <name type="scientific">Paraglaciecola aquimarina</name>
    <dbReference type="NCBI Taxonomy" id="1235557"/>
    <lineage>
        <taxon>Bacteria</taxon>
        <taxon>Pseudomonadati</taxon>
        <taxon>Pseudomonadota</taxon>
        <taxon>Gammaproteobacteria</taxon>
        <taxon>Alteromonadales</taxon>
        <taxon>Alteromonadaceae</taxon>
        <taxon>Paraglaciecola</taxon>
    </lineage>
</organism>
<dbReference type="Gene3D" id="3.30.420.40">
    <property type="match status" value="2"/>
</dbReference>
<evidence type="ECO:0000259" key="1">
    <source>
        <dbReference type="Pfam" id="PF01869"/>
    </source>
</evidence>
<accession>A0ABU3SY83</accession>
<dbReference type="PANTHER" id="PTHR43190">
    <property type="entry name" value="N-ACETYL-D-GLUCOSAMINE KINASE"/>
    <property type="match status" value="1"/>
</dbReference>
<dbReference type="SUPFAM" id="SSF53067">
    <property type="entry name" value="Actin-like ATPase domain"/>
    <property type="match status" value="2"/>
</dbReference>
<proteinExistence type="predicted"/>
<comment type="caution">
    <text evidence="2">The sequence shown here is derived from an EMBL/GenBank/DDBJ whole genome shotgun (WGS) entry which is preliminary data.</text>
</comment>
<evidence type="ECO:0000313" key="2">
    <source>
        <dbReference type="EMBL" id="MDU0354961.1"/>
    </source>
</evidence>
<gene>
    <name evidence="2" type="ORF">RS130_14510</name>
</gene>
<protein>
    <submittedName>
        <fullName evidence="2">BadF/BadG/BcrA/BcrD ATPase family protein</fullName>
    </submittedName>
</protein>